<proteinExistence type="predicted"/>
<name>A0A513QBV6_9CAUD</name>
<evidence type="ECO:0000313" key="1">
    <source>
        <dbReference type="EMBL" id="QBJ04426.1"/>
    </source>
</evidence>
<dbReference type="EMBL" id="MK509462">
    <property type="protein sequence ID" value="QBJ04426.1"/>
    <property type="molecule type" value="Genomic_DNA"/>
</dbReference>
<accession>A0A513QBV6</accession>
<keyword evidence="2" id="KW-1185">Reference proteome</keyword>
<organism evidence="1 2">
    <name type="scientific">Shigella phage MK-13</name>
    <dbReference type="NCBI Taxonomy" id="2530042"/>
    <lineage>
        <taxon>Viruses</taxon>
        <taxon>Duplodnaviria</taxon>
        <taxon>Heunggongvirae</taxon>
        <taxon>Uroviricota</taxon>
        <taxon>Caudoviricetes</taxon>
        <taxon>Pantevenvirales</taxon>
        <taxon>Ackermannviridae</taxon>
        <taxon>Aglimvirinae</taxon>
        <taxon>Agtrevirus</taxon>
        <taxon>Agtrevirus MK13</taxon>
    </lineage>
</organism>
<dbReference type="Proteomes" id="UP000320418">
    <property type="component" value="Segment"/>
</dbReference>
<gene>
    <name evidence="1" type="ORF">MK13_00197</name>
</gene>
<sequence length="79" mass="9104">MTDSEVYDASMKYHAMTAKRGCAADKVYWIGELRTLRAVVNHEIIMNRGNNGQGKDREELKVARERLRFGLTKALEYVK</sequence>
<reference evidence="1 2" key="1">
    <citation type="submission" date="2019-02" db="EMBL/GenBank/DDBJ databases">
        <title>Prevalence of Shigella boydii in Bangladesh: Isolation and characterization of a rare phage that can robustly identify Shigella boydii type 1.</title>
        <authorList>
            <person name="Akter M."/>
            <person name="Brown N."/>
            <person name="Clokie M."/>
            <person name="Yeasmin M."/>
            <person name="Tareq T."/>
            <person name="Baddam R."/>
            <person name="Azad M.A.K."/>
            <person name="Ghosh A.N."/>
            <person name="Ahmed N."/>
            <person name="Talukder K.A."/>
        </authorList>
    </citation>
    <scope>NUCLEOTIDE SEQUENCE [LARGE SCALE GENOMIC DNA]</scope>
</reference>
<protein>
    <submittedName>
        <fullName evidence="1">Uncharacterized protein</fullName>
    </submittedName>
</protein>
<evidence type="ECO:0000313" key="2">
    <source>
        <dbReference type="Proteomes" id="UP000320418"/>
    </source>
</evidence>